<evidence type="ECO:0000313" key="2">
    <source>
        <dbReference type="Proteomes" id="UP000540556"/>
    </source>
</evidence>
<dbReference type="Proteomes" id="UP000540556">
    <property type="component" value="Unassembled WGS sequence"/>
</dbReference>
<dbReference type="RefSeq" id="WP_182950876.1">
    <property type="nucleotide sequence ID" value="NZ_JABEQK010000014.1"/>
</dbReference>
<sequence>MSDDPRHVILPIFYNQRGAMIFRDRPLKIKPAPSAMQSIMGLVNRNSLPKEKTIYQDYFYYGFEFSPKKIRLMDALMGGIFDYFHSIGITFNYPGVDLASVSEDWVGRTRYHVVAVMADMRNPYLCAFGYLDPSTGAFVEDDNETRPRSKLKSPAISVGIVKTMIRKGELDESRIRLAKVQLPA</sequence>
<dbReference type="AlphaFoldDB" id="A0A7W4KGD9"/>
<comment type="caution">
    <text evidence="1">The sequence shown here is derived from an EMBL/GenBank/DDBJ whole genome shotgun (WGS) entry which is preliminary data.</text>
</comment>
<organism evidence="1 2">
    <name type="scientific">Gluconacetobacter takamatsuzukensis</name>
    <dbReference type="NCBI Taxonomy" id="1286190"/>
    <lineage>
        <taxon>Bacteria</taxon>
        <taxon>Pseudomonadati</taxon>
        <taxon>Pseudomonadota</taxon>
        <taxon>Alphaproteobacteria</taxon>
        <taxon>Acetobacterales</taxon>
        <taxon>Acetobacteraceae</taxon>
        <taxon>Gluconacetobacter</taxon>
    </lineage>
</organism>
<keyword evidence="2" id="KW-1185">Reference proteome</keyword>
<gene>
    <name evidence="1" type="ORF">HLH27_15150</name>
</gene>
<protein>
    <submittedName>
        <fullName evidence="1">Uncharacterized protein</fullName>
    </submittedName>
</protein>
<dbReference type="EMBL" id="JABEQK010000014">
    <property type="protein sequence ID" value="MBB2206340.1"/>
    <property type="molecule type" value="Genomic_DNA"/>
</dbReference>
<accession>A0A7W4KGD9</accession>
<name>A0A7W4KGD9_9PROT</name>
<proteinExistence type="predicted"/>
<evidence type="ECO:0000313" key="1">
    <source>
        <dbReference type="EMBL" id="MBB2206340.1"/>
    </source>
</evidence>
<reference evidence="1 2" key="1">
    <citation type="submission" date="2020-04" db="EMBL/GenBank/DDBJ databases">
        <title>Description of novel Gluconacetobacter.</title>
        <authorList>
            <person name="Sombolestani A."/>
        </authorList>
    </citation>
    <scope>NUCLEOTIDE SEQUENCE [LARGE SCALE GENOMIC DNA]</scope>
    <source>
        <strain evidence="1 2">LMG 27800</strain>
    </source>
</reference>